<evidence type="ECO:0000256" key="3">
    <source>
        <dbReference type="ARBA" id="ARBA00022578"/>
    </source>
</evidence>
<evidence type="ECO:0000256" key="1">
    <source>
        <dbReference type="ARBA" id="ARBA00002190"/>
    </source>
</evidence>
<evidence type="ECO:0000256" key="5">
    <source>
        <dbReference type="ARBA" id="ARBA00023172"/>
    </source>
</evidence>
<protein>
    <submittedName>
        <fullName evidence="6">Transposase-like protein</fullName>
    </submittedName>
</protein>
<dbReference type="Proteomes" id="UP001254832">
    <property type="component" value="Unassembled WGS sequence"/>
</dbReference>
<keyword evidence="3" id="KW-0815">Transposition</keyword>
<evidence type="ECO:0000313" key="7">
    <source>
        <dbReference type="Proteomes" id="UP001254832"/>
    </source>
</evidence>
<dbReference type="InterPro" id="IPR001207">
    <property type="entry name" value="Transposase_mutator"/>
</dbReference>
<keyword evidence="4" id="KW-0238">DNA-binding</keyword>
<evidence type="ECO:0000256" key="4">
    <source>
        <dbReference type="ARBA" id="ARBA00023125"/>
    </source>
</evidence>
<reference evidence="6" key="1">
    <citation type="submission" date="2023-07" db="EMBL/GenBank/DDBJ databases">
        <title>Sorghum-associated microbial communities from plants grown in Nebraska, USA.</title>
        <authorList>
            <person name="Schachtman D."/>
        </authorList>
    </citation>
    <scope>NUCLEOTIDE SEQUENCE</scope>
    <source>
        <strain evidence="6">BE80</strain>
    </source>
</reference>
<dbReference type="Pfam" id="PF00872">
    <property type="entry name" value="Transposase_mut"/>
    <property type="match status" value="1"/>
</dbReference>
<evidence type="ECO:0000256" key="2">
    <source>
        <dbReference type="ARBA" id="ARBA00010961"/>
    </source>
</evidence>
<dbReference type="GO" id="GO:0004803">
    <property type="term" value="F:transposase activity"/>
    <property type="evidence" value="ECO:0007669"/>
    <property type="project" value="InterPro"/>
</dbReference>
<dbReference type="EMBL" id="JAVDTR010000015">
    <property type="protein sequence ID" value="MDR6726083.1"/>
    <property type="molecule type" value="Genomic_DNA"/>
</dbReference>
<comment type="caution">
    <text evidence="6">The sequence shown here is derived from an EMBL/GenBank/DDBJ whole genome shotgun (WGS) entry which is preliminary data.</text>
</comment>
<accession>A0AAP5H4B0</accession>
<sequence>MNHLFETELTAFLNYEKYDREGFNSGNSRNGKYTRTFHTEYGDLFLQIPRDRIREV</sequence>
<dbReference type="GO" id="GO:0006313">
    <property type="term" value="P:DNA transposition"/>
    <property type="evidence" value="ECO:0007669"/>
    <property type="project" value="InterPro"/>
</dbReference>
<dbReference type="AlphaFoldDB" id="A0AAP5H4B0"/>
<keyword evidence="5" id="KW-0233">DNA recombination</keyword>
<organism evidence="6 7">
    <name type="scientific">Paenibacillus amylolyticus</name>
    <dbReference type="NCBI Taxonomy" id="1451"/>
    <lineage>
        <taxon>Bacteria</taxon>
        <taxon>Bacillati</taxon>
        <taxon>Bacillota</taxon>
        <taxon>Bacilli</taxon>
        <taxon>Bacillales</taxon>
        <taxon>Paenibacillaceae</taxon>
        <taxon>Paenibacillus</taxon>
    </lineage>
</organism>
<comment type="function">
    <text evidence="1">Required for the transposition of the insertion element.</text>
</comment>
<proteinExistence type="inferred from homology"/>
<name>A0AAP5H4B0_PAEAM</name>
<evidence type="ECO:0000313" key="6">
    <source>
        <dbReference type="EMBL" id="MDR6726083.1"/>
    </source>
</evidence>
<gene>
    <name evidence="6" type="ORF">J2W91_004589</name>
</gene>
<comment type="similarity">
    <text evidence="2">Belongs to the transposase mutator family.</text>
</comment>
<dbReference type="GO" id="GO:0003677">
    <property type="term" value="F:DNA binding"/>
    <property type="evidence" value="ECO:0007669"/>
    <property type="project" value="UniProtKB-KW"/>
</dbReference>